<reference evidence="4" key="1">
    <citation type="submission" date="2021-03" db="EMBL/GenBank/DDBJ databases">
        <title>Draft genome sequence of rust myrtle Austropuccinia psidii MF-1, a brazilian biotype.</title>
        <authorList>
            <person name="Quecine M.C."/>
            <person name="Pachon D.M.R."/>
            <person name="Bonatelli M.L."/>
            <person name="Correr F.H."/>
            <person name="Franceschini L.M."/>
            <person name="Leite T.F."/>
            <person name="Margarido G.R.A."/>
            <person name="Almeida C.A."/>
            <person name="Ferrarezi J.A."/>
            <person name="Labate C.A."/>
        </authorList>
    </citation>
    <scope>NUCLEOTIDE SEQUENCE</scope>
    <source>
        <strain evidence="4">MF-1</strain>
    </source>
</reference>
<feature type="domain" description="CCHC-type" evidence="3">
    <location>
        <begin position="86"/>
        <end position="101"/>
    </location>
</feature>
<dbReference type="PROSITE" id="PS50158">
    <property type="entry name" value="ZF_CCHC"/>
    <property type="match status" value="1"/>
</dbReference>
<gene>
    <name evidence="4" type="ORF">O181_014085</name>
</gene>
<keyword evidence="5" id="KW-1185">Reference proteome</keyword>
<dbReference type="InterPro" id="IPR001878">
    <property type="entry name" value="Znf_CCHC"/>
</dbReference>
<comment type="caution">
    <text evidence="4">The sequence shown here is derived from an EMBL/GenBank/DDBJ whole genome shotgun (WGS) entry which is preliminary data.</text>
</comment>
<sequence length="339" mass="38720">MDGLEGHSPHFRIKGGLFSTRRGFLILFLNSYIVQPLKTAILFENKSGIIINSIITFNIITQLTQPDIKDKRKERVAELTKKKNSCYNCGSIDHNSNNCPKEKKEVYAIEKVPEEESPTEDFNSDSMGDAIREPSDDYQGQEEGFLVEYKEETKHKIQDIQLLAVTPTKGMTYIHGKATKMTVFIENAQNTLICESGVHCSIVARNYLDHHSPNWENLLLPTQAKNFKSASGKITSIGRIIKEIILTHRKGNIRPNPEFVELEDAHIQGFLMATDYQRMYSIDIYNSKNRNITIGTNKEKELLLDMYQMSTLEPLVELLNQFKEVQFSPTSPPNQNLVY</sequence>
<dbReference type="SUPFAM" id="SSF57756">
    <property type="entry name" value="Retrovirus zinc finger-like domains"/>
    <property type="match status" value="1"/>
</dbReference>
<protein>
    <recommendedName>
        <fullName evidence="3">CCHC-type domain-containing protein</fullName>
    </recommendedName>
</protein>
<proteinExistence type="predicted"/>
<dbReference type="EMBL" id="AVOT02003716">
    <property type="protein sequence ID" value="MBW0474370.1"/>
    <property type="molecule type" value="Genomic_DNA"/>
</dbReference>
<accession>A0A9Q3GPK7</accession>
<keyword evidence="1" id="KW-0507">mRNA processing</keyword>
<dbReference type="AlphaFoldDB" id="A0A9Q3GPK7"/>
<dbReference type="GO" id="GO:0006397">
    <property type="term" value="P:mRNA processing"/>
    <property type="evidence" value="ECO:0007669"/>
    <property type="project" value="UniProtKB-KW"/>
</dbReference>
<dbReference type="SMART" id="SM00343">
    <property type="entry name" value="ZnF_C2HC"/>
    <property type="match status" value="1"/>
</dbReference>
<evidence type="ECO:0000256" key="1">
    <source>
        <dbReference type="ARBA" id="ARBA00022664"/>
    </source>
</evidence>
<evidence type="ECO:0000313" key="5">
    <source>
        <dbReference type="Proteomes" id="UP000765509"/>
    </source>
</evidence>
<dbReference type="Proteomes" id="UP000765509">
    <property type="component" value="Unassembled WGS sequence"/>
</dbReference>
<evidence type="ECO:0000256" key="2">
    <source>
        <dbReference type="PROSITE-ProRule" id="PRU00047"/>
    </source>
</evidence>
<dbReference type="GO" id="GO:0003676">
    <property type="term" value="F:nucleic acid binding"/>
    <property type="evidence" value="ECO:0007669"/>
    <property type="project" value="InterPro"/>
</dbReference>
<name>A0A9Q3GPK7_9BASI</name>
<evidence type="ECO:0000259" key="3">
    <source>
        <dbReference type="PROSITE" id="PS50158"/>
    </source>
</evidence>
<keyword evidence="2" id="KW-0862">Zinc</keyword>
<evidence type="ECO:0000313" key="4">
    <source>
        <dbReference type="EMBL" id="MBW0474370.1"/>
    </source>
</evidence>
<dbReference type="Gene3D" id="4.10.60.10">
    <property type="entry name" value="Zinc finger, CCHC-type"/>
    <property type="match status" value="1"/>
</dbReference>
<dbReference type="InterPro" id="IPR036875">
    <property type="entry name" value="Znf_CCHC_sf"/>
</dbReference>
<keyword evidence="2" id="KW-0863">Zinc-finger</keyword>
<dbReference type="GO" id="GO:0008270">
    <property type="term" value="F:zinc ion binding"/>
    <property type="evidence" value="ECO:0007669"/>
    <property type="project" value="UniProtKB-KW"/>
</dbReference>
<keyword evidence="2" id="KW-0479">Metal-binding</keyword>
<organism evidence="4 5">
    <name type="scientific">Austropuccinia psidii MF-1</name>
    <dbReference type="NCBI Taxonomy" id="1389203"/>
    <lineage>
        <taxon>Eukaryota</taxon>
        <taxon>Fungi</taxon>
        <taxon>Dikarya</taxon>
        <taxon>Basidiomycota</taxon>
        <taxon>Pucciniomycotina</taxon>
        <taxon>Pucciniomycetes</taxon>
        <taxon>Pucciniales</taxon>
        <taxon>Sphaerophragmiaceae</taxon>
        <taxon>Austropuccinia</taxon>
    </lineage>
</organism>